<evidence type="ECO:0000256" key="2">
    <source>
        <dbReference type="ARBA" id="ARBA00023043"/>
    </source>
</evidence>
<reference evidence="5" key="2">
    <citation type="submission" date="2020-11" db="EMBL/GenBank/DDBJ databases">
        <authorList>
            <person name="McCartney M.A."/>
            <person name="Auch B."/>
            <person name="Kono T."/>
            <person name="Mallez S."/>
            <person name="Becker A."/>
            <person name="Gohl D.M."/>
            <person name="Silverstein K.A.T."/>
            <person name="Koren S."/>
            <person name="Bechman K.B."/>
            <person name="Herman A."/>
            <person name="Abrahante J.E."/>
            <person name="Garbe J."/>
        </authorList>
    </citation>
    <scope>NUCLEOTIDE SEQUENCE</scope>
    <source>
        <strain evidence="5">Duluth1</strain>
        <tissue evidence="5">Whole animal</tissue>
    </source>
</reference>
<evidence type="ECO:0000313" key="6">
    <source>
        <dbReference type="Proteomes" id="UP000828390"/>
    </source>
</evidence>
<organism evidence="5 6">
    <name type="scientific">Dreissena polymorpha</name>
    <name type="common">Zebra mussel</name>
    <name type="synonym">Mytilus polymorpha</name>
    <dbReference type="NCBI Taxonomy" id="45954"/>
    <lineage>
        <taxon>Eukaryota</taxon>
        <taxon>Metazoa</taxon>
        <taxon>Spiralia</taxon>
        <taxon>Lophotrochozoa</taxon>
        <taxon>Mollusca</taxon>
        <taxon>Bivalvia</taxon>
        <taxon>Autobranchia</taxon>
        <taxon>Heteroconchia</taxon>
        <taxon>Euheterodonta</taxon>
        <taxon>Imparidentia</taxon>
        <taxon>Neoheterodontei</taxon>
        <taxon>Myida</taxon>
        <taxon>Dreissenoidea</taxon>
        <taxon>Dreissenidae</taxon>
        <taxon>Dreissena</taxon>
    </lineage>
</organism>
<dbReference type="PANTHER" id="PTHR46680:SF3">
    <property type="entry name" value="NF-KAPPA-B INHIBITOR CACTUS"/>
    <property type="match status" value="1"/>
</dbReference>
<dbReference type="Pfam" id="PF07525">
    <property type="entry name" value="SOCS_box"/>
    <property type="match status" value="1"/>
</dbReference>
<protein>
    <recommendedName>
        <fullName evidence="4">SOCS box domain-containing protein</fullName>
    </recommendedName>
</protein>
<sequence>MNEAGDKISINFSVVKDQRIVVCTNMEYFEDDLYECIIKNKKAPVFQYIKRGLDPNHAFRSVDRPERLGKTMLEIAVLEGSTDIVKLLLDRKCDVNLMYIVNVNQFSYQLEQFKKMERLKLTCIYRCIVYSQVHLVRMLVSGGFDVNIHDERGCSALWHAVDQNDYEMMKAMLISKTADVNKCDNTSKLTPLHIAAMKGNVKMSSLLIQRGADVDRVQLRGSTALVLACRSANYDTVRILLLNGADPNHVGFNGHNVISTALQSTTDTRIPKMLLVCGALVDQELIDICRKEGKKFMLFKEHPEFFELLKECASVPRSMKTLCCLAIRRLLVKSGSNMHLIMKVEKLPLPRLIKDYLLFGHV</sequence>
<dbReference type="PROSITE" id="PS50088">
    <property type="entry name" value="ANK_REPEAT"/>
    <property type="match status" value="3"/>
</dbReference>
<reference evidence="5" key="1">
    <citation type="journal article" date="2019" name="bioRxiv">
        <title>The Genome of the Zebra Mussel, Dreissena polymorpha: A Resource for Invasive Species Research.</title>
        <authorList>
            <person name="McCartney M.A."/>
            <person name="Auch B."/>
            <person name="Kono T."/>
            <person name="Mallez S."/>
            <person name="Zhang Y."/>
            <person name="Obille A."/>
            <person name="Becker A."/>
            <person name="Abrahante J.E."/>
            <person name="Garbe J."/>
            <person name="Badalamenti J.P."/>
            <person name="Herman A."/>
            <person name="Mangelson H."/>
            <person name="Liachko I."/>
            <person name="Sullivan S."/>
            <person name="Sone E.D."/>
            <person name="Koren S."/>
            <person name="Silverstein K.A.T."/>
            <person name="Beckman K.B."/>
            <person name="Gohl D.M."/>
        </authorList>
    </citation>
    <scope>NUCLEOTIDE SEQUENCE</scope>
    <source>
        <strain evidence="5">Duluth1</strain>
        <tissue evidence="5">Whole animal</tissue>
    </source>
</reference>
<evidence type="ECO:0000256" key="3">
    <source>
        <dbReference type="PROSITE-ProRule" id="PRU00023"/>
    </source>
</evidence>
<dbReference type="OrthoDB" id="194358at2759"/>
<keyword evidence="1" id="KW-0677">Repeat</keyword>
<dbReference type="PROSITE" id="PS50297">
    <property type="entry name" value="ANK_REP_REGION"/>
    <property type="match status" value="3"/>
</dbReference>
<dbReference type="InterPro" id="IPR036036">
    <property type="entry name" value="SOCS_box-like_dom_sf"/>
</dbReference>
<feature type="repeat" description="ANK" evidence="3">
    <location>
        <begin position="68"/>
        <end position="100"/>
    </location>
</feature>
<dbReference type="SUPFAM" id="SSF48403">
    <property type="entry name" value="Ankyrin repeat"/>
    <property type="match status" value="1"/>
</dbReference>
<feature type="repeat" description="ANK" evidence="3">
    <location>
        <begin position="220"/>
        <end position="252"/>
    </location>
</feature>
<keyword evidence="2 3" id="KW-0040">ANK repeat</keyword>
<dbReference type="InterPro" id="IPR002110">
    <property type="entry name" value="Ankyrin_rpt"/>
</dbReference>
<accession>A0A9D4HVV0</accession>
<keyword evidence="6" id="KW-1185">Reference proteome</keyword>
<dbReference type="CDD" id="cd03587">
    <property type="entry name" value="SOCS"/>
    <property type="match status" value="1"/>
</dbReference>
<dbReference type="Gene3D" id="1.25.40.20">
    <property type="entry name" value="Ankyrin repeat-containing domain"/>
    <property type="match status" value="2"/>
</dbReference>
<dbReference type="EMBL" id="JAIWYP010000011">
    <property type="protein sequence ID" value="KAH3734588.1"/>
    <property type="molecule type" value="Genomic_DNA"/>
</dbReference>
<dbReference type="SMART" id="SM00969">
    <property type="entry name" value="SOCS_box"/>
    <property type="match status" value="1"/>
</dbReference>
<comment type="caution">
    <text evidence="5">The sequence shown here is derived from an EMBL/GenBank/DDBJ whole genome shotgun (WGS) entry which is preliminary data.</text>
</comment>
<dbReference type="InterPro" id="IPR051070">
    <property type="entry name" value="NF-kappa-B_inhibitor"/>
</dbReference>
<dbReference type="Pfam" id="PF13606">
    <property type="entry name" value="Ank_3"/>
    <property type="match status" value="1"/>
</dbReference>
<dbReference type="AlphaFoldDB" id="A0A9D4HVV0"/>
<gene>
    <name evidence="5" type="ORF">DPMN_041027</name>
</gene>
<dbReference type="SMART" id="SM00248">
    <property type="entry name" value="ANK"/>
    <property type="match status" value="5"/>
</dbReference>
<dbReference type="Pfam" id="PF12796">
    <property type="entry name" value="Ank_2"/>
    <property type="match status" value="1"/>
</dbReference>
<dbReference type="PANTHER" id="PTHR46680">
    <property type="entry name" value="NF-KAPPA-B INHIBITOR ALPHA"/>
    <property type="match status" value="1"/>
</dbReference>
<dbReference type="Proteomes" id="UP000828390">
    <property type="component" value="Unassembled WGS sequence"/>
</dbReference>
<dbReference type="PROSITE" id="PS50225">
    <property type="entry name" value="SOCS"/>
    <property type="match status" value="1"/>
</dbReference>
<evidence type="ECO:0000259" key="4">
    <source>
        <dbReference type="PROSITE" id="PS50225"/>
    </source>
</evidence>
<proteinExistence type="predicted"/>
<name>A0A9D4HVV0_DREPO</name>
<feature type="repeat" description="ANK" evidence="3">
    <location>
        <begin position="187"/>
        <end position="219"/>
    </location>
</feature>
<dbReference type="InterPro" id="IPR036770">
    <property type="entry name" value="Ankyrin_rpt-contain_sf"/>
</dbReference>
<dbReference type="SUPFAM" id="SSF158235">
    <property type="entry name" value="SOCS box-like"/>
    <property type="match status" value="1"/>
</dbReference>
<feature type="domain" description="SOCS box" evidence="4">
    <location>
        <begin position="316"/>
        <end position="357"/>
    </location>
</feature>
<dbReference type="PRINTS" id="PR01415">
    <property type="entry name" value="ANKYRIN"/>
</dbReference>
<dbReference type="GO" id="GO:0035556">
    <property type="term" value="P:intracellular signal transduction"/>
    <property type="evidence" value="ECO:0007669"/>
    <property type="project" value="InterPro"/>
</dbReference>
<evidence type="ECO:0000313" key="5">
    <source>
        <dbReference type="EMBL" id="KAH3734588.1"/>
    </source>
</evidence>
<dbReference type="InterPro" id="IPR001496">
    <property type="entry name" value="SOCS_box"/>
</dbReference>
<evidence type="ECO:0000256" key="1">
    <source>
        <dbReference type="ARBA" id="ARBA00022737"/>
    </source>
</evidence>